<keyword evidence="13" id="KW-1185">Reference proteome</keyword>
<evidence type="ECO:0000256" key="7">
    <source>
        <dbReference type="ARBA" id="ARBA00022989"/>
    </source>
</evidence>
<evidence type="ECO:0000259" key="12">
    <source>
        <dbReference type="SMART" id="SM01089"/>
    </source>
</evidence>
<dbReference type="InterPro" id="IPR000500">
    <property type="entry name" value="Connexin"/>
</dbReference>
<evidence type="ECO:0000256" key="4">
    <source>
        <dbReference type="ARBA" id="ARBA00022692"/>
    </source>
</evidence>
<dbReference type="GO" id="GO:0005922">
    <property type="term" value="C:connexin complex"/>
    <property type="evidence" value="ECO:0007669"/>
    <property type="project" value="InterPro"/>
</dbReference>
<dbReference type="RefSeq" id="XP_032835387.1">
    <property type="nucleotide sequence ID" value="XM_032979496.1"/>
</dbReference>
<dbReference type="Proteomes" id="UP001318040">
    <property type="component" value="Chromosome 73"/>
</dbReference>
<dbReference type="InterPro" id="IPR038359">
    <property type="entry name" value="Connexin_N_sf"/>
</dbReference>
<keyword evidence="8" id="KW-0472">Membrane</keyword>
<evidence type="ECO:0000256" key="6">
    <source>
        <dbReference type="ARBA" id="ARBA00022949"/>
    </source>
</evidence>
<dbReference type="GO" id="GO:0007267">
    <property type="term" value="P:cell-cell signaling"/>
    <property type="evidence" value="ECO:0007669"/>
    <property type="project" value="TreeGrafter"/>
</dbReference>
<dbReference type="PANTHER" id="PTHR11984:SF49">
    <property type="entry name" value="GAP JUNCTION PROTEIN"/>
    <property type="match status" value="1"/>
</dbReference>
<feature type="signal peptide" evidence="10">
    <location>
        <begin position="1"/>
        <end position="41"/>
    </location>
</feature>
<dbReference type="AlphaFoldDB" id="A0AAJ7XIH3"/>
<evidence type="ECO:0000256" key="2">
    <source>
        <dbReference type="ARBA" id="ARBA00004651"/>
    </source>
</evidence>
<evidence type="ECO:0000313" key="14">
    <source>
        <dbReference type="RefSeq" id="XP_032835387.1"/>
    </source>
</evidence>
<dbReference type="Pfam" id="PF00029">
    <property type="entry name" value="Connexin"/>
    <property type="match status" value="1"/>
</dbReference>
<evidence type="ECO:0000256" key="10">
    <source>
        <dbReference type="SAM" id="SignalP"/>
    </source>
</evidence>
<dbReference type="SMART" id="SM00037">
    <property type="entry name" value="CNX"/>
    <property type="match status" value="1"/>
</dbReference>
<feature type="compositionally biased region" description="Pro residues" evidence="9">
    <location>
        <begin position="275"/>
        <end position="285"/>
    </location>
</feature>
<dbReference type="InterPro" id="IPR019570">
    <property type="entry name" value="Connexin_CCC"/>
</dbReference>
<proteinExistence type="predicted"/>
<keyword evidence="4" id="KW-0812">Transmembrane</keyword>
<evidence type="ECO:0000313" key="13">
    <source>
        <dbReference type="Proteomes" id="UP001318040"/>
    </source>
</evidence>
<keyword evidence="5" id="KW-0303">Gap junction</keyword>
<dbReference type="Gene3D" id="1.20.1440.80">
    <property type="entry name" value="Gap junction channel protein cysteine-rich domain"/>
    <property type="match status" value="1"/>
</dbReference>
<organism evidence="13 14">
    <name type="scientific">Petromyzon marinus</name>
    <name type="common">Sea lamprey</name>
    <dbReference type="NCBI Taxonomy" id="7757"/>
    <lineage>
        <taxon>Eukaryota</taxon>
        <taxon>Metazoa</taxon>
        <taxon>Chordata</taxon>
        <taxon>Craniata</taxon>
        <taxon>Vertebrata</taxon>
        <taxon>Cyclostomata</taxon>
        <taxon>Hyperoartia</taxon>
        <taxon>Petromyzontiformes</taxon>
        <taxon>Petromyzontidae</taxon>
        <taxon>Petromyzon</taxon>
    </lineage>
</organism>
<evidence type="ECO:0000259" key="11">
    <source>
        <dbReference type="SMART" id="SM00037"/>
    </source>
</evidence>
<keyword evidence="10" id="KW-0732">Signal</keyword>
<feature type="compositionally biased region" description="Gly residues" evidence="9">
    <location>
        <begin position="237"/>
        <end position="249"/>
    </location>
</feature>
<evidence type="ECO:0000256" key="3">
    <source>
        <dbReference type="ARBA" id="ARBA00022475"/>
    </source>
</evidence>
<dbReference type="PANTHER" id="PTHR11984">
    <property type="entry name" value="CONNEXIN"/>
    <property type="match status" value="1"/>
</dbReference>
<keyword evidence="7" id="KW-1133">Transmembrane helix</keyword>
<dbReference type="InterPro" id="IPR013092">
    <property type="entry name" value="Connexin_N"/>
</dbReference>
<evidence type="ECO:0000256" key="1">
    <source>
        <dbReference type="ARBA" id="ARBA00004610"/>
    </source>
</evidence>
<keyword evidence="6" id="KW-0965">Cell junction</keyword>
<accession>A0AAJ7XIH3</accession>
<feature type="domain" description="Connexin N-terminal" evidence="11">
    <location>
        <begin position="43"/>
        <end position="76"/>
    </location>
</feature>
<dbReference type="KEGG" id="pmrn:116957378"/>
<keyword evidence="3" id="KW-1003">Cell membrane</keyword>
<feature type="chain" id="PRO_5042567406" evidence="10">
    <location>
        <begin position="42"/>
        <end position="382"/>
    </location>
</feature>
<evidence type="ECO:0000256" key="5">
    <source>
        <dbReference type="ARBA" id="ARBA00022868"/>
    </source>
</evidence>
<name>A0AAJ7XIH3_PETMA</name>
<evidence type="ECO:0000256" key="9">
    <source>
        <dbReference type="SAM" id="MobiDB-lite"/>
    </source>
</evidence>
<feature type="domain" description="Connexin cysteine-rich" evidence="12">
    <location>
        <begin position="148"/>
        <end position="214"/>
    </location>
</feature>
<dbReference type="SMART" id="SM01089">
    <property type="entry name" value="Connexin_CCC"/>
    <property type="match status" value="1"/>
</dbReference>
<feature type="compositionally biased region" description="Basic and acidic residues" evidence="9">
    <location>
        <begin position="262"/>
        <end position="272"/>
    </location>
</feature>
<evidence type="ECO:0000256" key="8">
    <source>
        <dbReference type="ARBA" id="ARBA00023136"/>
    </source>
</evidence>
<gene>
    <name evidence="14" type="primary">LOC116957378</name>
</gene>
<sequence>MGDFGLLGSLLDSAQEHSTAVGRVWLSVLFVLRILVLTAGADQVWGDEQSDFSCNTQQPGCENVCYDTAFPISHVRYWGLQVIAVSTPALAYLGHVLHVVRQESKQLSAPPASGKPPGPPRVSADGRVPIRGALLRSYLLSLACRALVEASFIYGQGRLFGLSLGHLYRCRTWPCPNVVDCFVSRATEKTVYVRLMLAASSLGLALNVAEFAYLLCRAGGRRRRRRLYQQAEPAGAAGAGGAGGAGVFGDAGRPPGPSPRDWGSREAGRLRGEPPGLPGWEPPHPVAAMSHGAVMSHESVMSPAVMSPAMMSPAVMSPAVMSPAVMSPAMMSPAVMSPAVMSPAMMSPAVMSPAVMSPAVVSEGAYGGRPGSSRSRHGDLQV</sequence>
<feature type="region of interest" description="Disordered" evidence="9">
    <location>
        <begin position="231"/>
        <end position="285"/>
    </location>
</feature>
<dbReference type="GO" id="GO:0005243">
    <property type="term" value="F:gap junction channel activity"/>
    <property type="evidence" value="ECO:0007669"/>
    <property type="project" value="TreeGrafter"/>
</dbReference>
<dbReference type="PROSITE" id="PS00407">
    <property type="entry name" value="CONNEXINS_1"/>
    <property type="match status" value="1"/>
</dbReference>
<dbReference type="InterPro" id="IPR017990">
    <property type="entry name" value="Connexin_CS"/>
</dbReference>
<protein>
    <submittedName>
        <fullName evidence="14">Gap junction beta-1 protein-like</fullName>
    </submittedName>
</protein>
<comment type="subcellular location">
    <subcellularLocation>
        <location evidence="1">Cell junction</location>
        <location evidence="1">Gap junction</location>
    </subcellularLocation>
    <subcellularLocation>
        <location evidence="2">Cell membrane</location>
        <topology evidence="2">Multi-pass membrane protein</topology>
    </subcellularLocation>
</comment>
<dbReference type="PRINTS" id="PR00206">
    <property type="entry name" value="CONNEXIN"/>
</dbReference>
<reference evidence="14" key="1">
    <citation type="submission" date="2025-08" db="UniProtKB">
        <authorList>
            <consortium name="RefSeq"/>
        </authorList>
    </citation>
    <scope>IDENTIFICATION</scope>
    <source>
        <tissue evidence="14">Sperm</tissue>
    </source>
</reference>